<dbReference type="Proteomes" id="UP000326939">
    <property type="component" value="Chromosome 10"/>
</dbReference>
<comment type="caution">
    <text evidence="1">The sequence shown here is derived from an EMBL/GenBank/DDBJ whole genome shotgun (WGS) entry which is preliminary data.</text>
</comment>
<dbReference type="AlphaFoldDB" id="A0A5N5L693"/>
<name>A0A5N5L693_9ROSI</name>
<proteinExistence type="predicted"/>
<gene>
    <name evidence="1" type="ORF">DKX38_015745</name>
</gene>
<reference evidence="2" key="1">
    <citation type="journal article" date="2019" name="Gigascience">
        <title>De novo genome assembly of the endangered Acer yangbiense, a plant species with extremely small populations endemic to Yunnan Province, China.</title>
        <authorList>
            <person name="Yang J."/>
            <person name="Wariss H.M."/>
            <person name="Tao L."/>
            <person name="Zhang R."/>
            <person name="Yun Q."/>
            <person name="Hollingsworth P."/>
            <person name="Dao Z."/>
            <person name="Luo G."/>
            <person name="Guo H."/>
            <person name="Ma Y."/>
            <person name="Sun W."/>
        </authorList>
    </citation>
    <scope>NUCLEOTIDE SEQUENCE [LARGE SCALE GENOMIC DNA]</scope>
    <source>
        <strain evidence="2">cv. br00</strain>
    </source>
</reference>
<evidence type="ECO:0000313" key="1">
    <source>
        <dbReference type="EMBL" id="KAB5538212.1"/>
    </source>
</evidence>
<evidence type="ECO:0000313" key="2">
    <source>
        <dbReference type="Proteomes" id="UP000326939"/>
    </source>
</evidence>
<dbReference type="EMBL" id="VDCV01000010">
    <property type="protein sequence ID" value="KAB5538212.1"/>
    <property type="molecule type" value="Genomic_DNA"/>
</dbReference>
<protein>
    <submittedName>
        <fullName evidence="1">Uncharacterized protein</fullName>
    </submittedName>
</protein>
<sequence>MQTVSLLFFPFTNNLSPHLLSVKKYVNTTPAVSISTQRHGNFTCNCSWKPYSSCGPFKCKCGKTFRVPGLRIKGLQNDEYDNRLVGNYGKAMESAKTGREKNQVHKSISYKLKDDLEGNDAPLLERDQRTVKSRDFKDRVKVSKFMESDEFGSNANGLSGEEDVVNA</sequence>
<keyword evidence="2" id="KW-1185">Reference proteome</keyword>
<accession>A0A5N5L693</accession>
<organism evidence="1 2">
    <name type="scientific">Salix brachista</name>
    <dbReference type="NCBI Taxonomy" id="2182728"/>
    <lineage>
        <taxon>Eukaryota</taxon>
        <taxon>Viridiplantae</taxon>
        <taxon>Streptophyta</taxon>
        <taxon>Embryophyta</taxon>
        <taxon>Tracheophyta</taxon>
        <taxon>Spermatophyta</taxon>
        <taxon>Magnoliopsida</taxon>
        <taxon>eudicotyledons</taxon>
        <taxon>Gunneridae</taxon>
        <taxon>Pentapetalae</taxon>
        <taxon>rosids</taxon>
        <taxon>fabids</taxon>
        <taxon>Malpighiales</taxon>
        <taxon>Salicaceae</taxon>
        <taxon>Saliceae</taxon>
        <taxon>Salix</taxon>
    </lineage>
</organism>